<keyword evidence="5" id="KW-1185">Reference proteome</keyword>
<dbReference type="EMBL" id="CP108164">
    <property type="protein sequence ID" value="WTQ78853.1"/>
    <property type="molecule type" value="Genomic_DNA"/>
</dbReference>
<dbReference type="SUPFAM" id="SSF160631">
    <property type="entry name" value="SMI1/KNR4-like"/>
    <property type="match status" value="1"/>
</dbReference>
<accession>A0ABZ1KJ80</accession>
<protein>
    <submittedName>
        <fullName evidence="3">SMI1/KNR4 family protein</fullName>
    </submittedName>
</protein>
<feature type="region of interest" description="Disordered" evidence="1">
    <location>
        <begin position="1"/>
        <end position="20"/>
    </location>
</feature>
<reference evidence="3 5" key="1">
    <citation type="submission" date="2022-10" db="EMBL/GenBank/DDBJ databases">
        <title>The complete genomes of actinobacterial strains from the NBC collection.</title>
        <authorList>
            <person name="Joergensen T.S."/>
            <person name="Alvarez Arevalo M."/>
            <person name="Sterndorff E.B."/>
            <person name="Faurdal D."/>
            <person name="Vuksanovic O."/>
            <person name="Mourched A.-S."/>
            <person name="Charusanti P."/>
            <person name="Shaw S."/>
            <person name="Blin K."/>
            <person name="Weber T."/>
        </authorList>
    </citation>
    <scope>NUCLEOTIDE SEQUENCE [LARGE SCALE GENOMIC DNA]</scope>
    <source>
        <strain evidence="3 5">NBC_00156</strain>
    </source>
</reference>
<sequence>MMPEDAGEETRKPEDAMQARQVGDAWQRIEMWLRRYAPETHAALRPGASEGEIAALEESTGVRVPAELRALWRLCAGSWDVPAAGLLPDQGWALMDLDAVARSYQWHMDNQRRQAQRDPEALVWKPSWLPFCSWSATDLSYGRFVDAETGEIGGWDDTAVRTVEDMSLTMVLEEIADRLEYPKLATGYKPGLIRGALVWGPPDSEDAAALWEPWTG</sequence>
<organism evidence="3 5">
    <name type="scientific">Streptomyces achromogenes</name>
    <dbReference type="NCBI Taxonomy" id="67255"/>
    <lineage>
        <taxon>Bacteria</taxon>
        <taxon>Bacillati</taxon>
        <taxon>Actinomycetota</taxon>
        <taxon>Actinomycetes</taxon>
        <taxon>Kitasatosporales</taxon>
        <taxon>Streptomycetaceae</taxon>
        <taxon>Streptomyces</taxon>
    </lineage>
</organism>
<evidence type="ECO:0000313" key="5">
    <source>
        <dbReference type="Proteomes" id="UP001622557"/>
    </source>
</evidence>
<feature type="domain" description="Knr4/Smi1-like" evidence="2">
    <location>
        <begin position="47"/>
        <end position="174"/>
    </location>
</feature>
<feature type="compositionally biased region" description="Basic and acidic residues" evidence="1">
    <location>
        <begin position="8"/>
        <end position="17"/>
    </location>
</feature>
<dbReference type="EMBL" id="CP108164">
    <property type="protein sequence ID" value="WTQ85645.1"/>
    <property type="molecule type" value="Genomic_DNA"/>
</dbReference>
<evidence type="ECO:0000259" key="2">
    <source>
        <dbReference type="SMART" id="SM00860"/>
    </source>
</evidence>
<name>A0ABZ1KJ80_STRAH</name>
<dbReference type="SMART" id="SM00860">
    <property type="entry name" value="SMI1_KNR4"/>
    <property type="match status" value="1"/>
</dbReference>
<dbReference type="RefSeq" id="WP_405444495.1">
    <property type="nucleotide sequence ID" value="NZ_CP108164.1"/>
</dbReference>
<evidence type="ECO:0000313" key="4">
    <source>
        <dbReference type="EMBL" id="WTQ85645.1"/>
    </source>
</evidence>
<dbReference type="InterPro" id="IPR018958">
    <property type="entry name" value="Knr4/Smi1-like_dom"/>
</dbReference>
<evidence type="ECO:0000313" key="3">
    <source>
        <dbReference type="EMBL" id="WTQ78853.1"/>
    </source>
</evidence>
<evidence type="ECO:0000256" key="1">
    <source>
        <dbReference type="SAM" id="MobiDB-lite"/>
    </source>
</evidence>
<dbReference type="InterPro" id="IPR037883">
    <property type="entry name" value="Knr4/Smi1-like_sf"/>
</dbReference>
<dbReference type="Proteomes" id="UP001622557">
    <property type="component" value="Chromosome"/>
</dbReference>
<dbReference type="GeneID" id="97286287"/>
<proteinExistence type="predicted"/>
<dbReference type="Pfam" id="PF09346">
    <property type="entry name" value="SMI1_KNR4"/>
    <property type="match status" value="1"/>
</dbReference>
<gene>
    <name evidence="3" type="ORF">OG350_00390</name>
    <name evidence="4" type="ORF">OG350_37610</name>
</gene>